<reference evidence="1 2" key="1">
    <citation type="submission" date="2019-09" db="EMBL/GenBank/DDBJ databases">
        <authorList>
            <person name="Chandra G."/>
            <person name="Truman W A."/>
        </authorList>
    </citation>
    <scope>NUCLEOTIDE SEQUENCE [LARGE SCALE GENOMIC DNA]</scope>
    <source>
        <strain evidence="1">PS833</strain>
    </source>
</reference>
<name>A0A5E7G184_PSEFL</name>
<accession>A0A5E7G184</accession>
<dbReference type="Proteomes" id="UP000409037">
    <property type="component" value="Unassembled WGS sequence"/>
</dbReference>
<dbReference type="RefSeq" id="WP_191635412.1">
    <property type="nucleotide sequence ID" value="NZ_CABVHU010000080.1"/>
</dbReference>
<proteinExistence type="predicted"/>
<dbReference type="AlphaFoldDB" id="A0A5E7G184"/>
<gene>
    <name evidence="1" type="ORF">PS833_06703</name>
</gene>
<evidence type="ECO:0000313" key="2">
    <source>
        <dbReference type="Proteomes" id="UP000409037"/>
    </source>
</evidence>
<evidence type="ECO:0000313" key="1">
    <source>
        <dbReference type="EMBL" id="VVO45449.1"/>
    </source>
</evidence>
<sequence>MTTQNIKRFDEYTGQIFAYLYQSFPVPTEIIPREFVEQEPIDLDTGEVGDIDK</sequence>
<dbReference type="EMBL" id="CABVHU010000080">
    <property type="protein sequence ID" value="VVO45449.1"/>
    <property type="molecule type" value="Genomic_DNA"/>
</dbReference>
<organism evidence="1 2">
    <name type="scientific">Pseudomonas fluorescens</name>
    <dbReference type="NCBI Taxonomy" id="294"/>
    <lineage>
        <taxon>Bacteria</taxon>
        <taxon>Pseudomonadati</taxon>
        <taxon>Pseudomonadota</taxon>
        <taxon>Gammaproteobacteria</taxon>
        <taxon>Pseudomonadales</taxon>
        <taxon>Pseudomonadaceae</taxon>
        <taxon>Pseudomonas</taxon>
    </lineage>
</organism>
<protein>
    <submittedName>
        <fullName evidence="1">Uncharacterized protein</fullName>
    </submittedName>
</protein>